<gene>
    <name evidence="2" type="ORF">BJX66DRAFT_316484</name>
</gene>
<sequence length="221" mass="24696">MKFLAGALITLGTLTAQAISAAIQLPFEKREKFIPTWDFPVFPSDTNPTTFNGTIQEAHAELLRRNPNWDTDFSHLLKRSPVPVPVAVTETGTEEEDSGVIDLAKRTDFASLLCYDQSPWEPTDYHAINEGIAYLRGLSERPGMRAGPSACGRVSCSWNAAIWWCNDANEFKLLESYNSIADGAAILTQQCFRDGNWEPRVVGGQIFHETNWNVIVREDEC</sequence>
<feature type="signal peptide" evidence="1">
    <location>
        <begin position="1"/>
        <end position="20"/>
    </location>
</feature>
<proteinExistence type="predicted"/>
<reference evidence="2 3" key="1">
    <citation type="submission" date="2024-07" db="EMBL/GenBank/DDBJ databases">
        <title>Section-level genome sequencing and comparative genomics of Aspergillus sections Usti and Cavernicolus.</title>
        <authorList>
            <consortium name="Lawrence Berkeley National Laboratory"/>
            <person name="Nybo J.L."/>
            <person name="Vesth T.C."/>
            <person name="Theobald S."/>
            <person name="Frisvad J.C."/>
            <person name="Larsen T.O."/>
            <person name="Kjaerboelling I."/>
            <person name="Rothschild-Mancinelli K."/>
            <person name="Lyhne E.K."/>
            <person name="Kogle M.E."/>
            <person name="Barry K."/>
            <person name="Clum A."/>
            <person name="Na H."/>
            <person name="Ledsgaard L."/>
            <person name="Lin J."/>
            <person name="Lipzen A."/>
            <person name="Kuo A."/>
            <person name="Riley R."/>
            <person name="Mondo S."/>
            <person name="Labutti K."/>
            <person name="Haridas S."/>
            <person name="Pangalinan J."/>
            <person name="Salamov A.A."/>
            <person name="Simmons B.A."/>
            <person name="Magnuson J.K."/>
            <person name="Chen J."/>
            <person name="Drula E."/>
            <person name="Henrissat B."/>
            <person name="Wiebenga A."/>
            <person name="Lubbers R.J."/>
            <person name="Gomes A.C."/>
            <person name="Makela M.R."/>
            <person name="Stajich J."/>
            <person name="Grigoriev I.V."/>
            <person name="Mortensen U.H."/>
            <person name="De Vries R.P."/>
            <person name="Baker S.E."/>
            <person name="Andersen M.R."/>
        </authorList>
    </citation>
    <scope>NUCLEOTIDE SEQUENCE [LARGE SCALE GENOMIC DNA]</scope>
    <source>
        <strain evidence="2 3">CBS 209.92</strain>
    </source>
</reference>
<organism evidence="2 3">
    <name type="scientific">Aspergillus keveii</name>
    <dbReference type="NCBI Taxonomy" id="714993"/>
    <lineage>
        <taxon>Eukaryota</taxon>
        <taxon>Fungi</taxon>
        <taxon>Dikarya</taxon>
        <taxon>Ascomycota</taxon>
        <taxon>Pezizomycotina</taxon>
        <taxon>Eurotiomycetes</taxon>
        <taxon>Eurotiomycetidae</taxon>
        <taxon>Eurotiales</taxon>
        <taxon>Aspergillaceae</taxon>
        <taxon>Aspergillus</taxon>
        <taxon>Aspergillus subgen. Nidulantes</taxon>
    </lineage>
</organism>
<dbReference type="EMBL" id="JBFTWV010000176">
    <property type="protein sequence ID" value="KAL2784522.1"/>
    <property type="molecule type" value="Genomic_DNA"/>
</dbReference>
<evidence type="ECO:0000313" key="2">
    <source>
        <dbReference type="EMBL" id="KAL2784522.1"/>
    </source>
</evidence>
<feature type="chain" id="PRO_5047522949" evidence="1">
    <location>
        <begin position="21"/>
        <end position="221"/>
    </location>
</feature>
<keyword evidence="1" id="KW-0732">Signal</keyword>
<accession>A0ABR4FMQ6</accession>
<evidence type="ECO:0000256" key="1">
    <source>
        <dbReference type="SAM" id="SignalP"/>
    </source>
</evidence>
<dbReference type="PANTHER" id="PTHR35605:SF1">
    <property type="entry name" value="ECP2 EFFECTOR PROTEIN DOMAIN-CONTAINING PROTEIN-RELATED"/>
    <property type="match status" value="1"/>
</dbReference>
<comment type="caution">
    <text evidence="2">The sequence shown here is derived from an EMBL/GenBank/DDBJ whole genome shotgun (WGS) entry which is preliminary data.</text>
</comment>
<keyword evidence="3" id="KW-1185">Reference proteome</keyword>
<protein>
    <submittedName>
        <fullName evidence="2">Uncharacterized protein</fullName>
    </submittedName>
</protein>
<dbReference type="Proteomes" id="UP001610563">
    <property type="component" value="Unassembled WGS sequence"/>
</dbReference>
<evidence type="ECO:0000313" key="3">
    <source>
        <dbReference type="Proteomes" id="UP001610563"/>
    </source>
</evidence>
<name>A0ABR4FMQ6_9EURO</name>
<dbReference type="PANTHER" id="PTHR35605">
    <property type="entry name" value="ECP2 EFFECTOR PROTEIN DOMAIN-CONTAINING PROTEIN-RELATED"/>
    <property type="match status" value="1"/>
</dbReference>